<name>A0A2N8UL51_9BASI</name>
<dbReference type="Proteomes" id="UP000239563">
    <property type="component" value="Chromosome XVI"/>
</dbReference>
<feature type="compositionally biased region" description="Low complexity" evidence="1">
    <location>
        <begin position="1066"/>
        <end position="1085"/>
    </location>
</feature>
<dbReference type="Gene3D" id="2.60.40.640">
    <property type="match status" value="1"/>
</dbReference>
<dbReference type="InterPro" id="IPR014752">
    <property type="entry name" value="Arrestin-like_C"/>
</dbReference>
<dbReference type="Pfam" id="PF02752">
    <property type="entry name" value="Arrestin_C"/>
    <property type="match status" value="1"/>
</dbReference>
<sequence length="1134" mass="119377">MSQPKLTLRPPPHREFIQGFPGIVGSTARPPAHIAGTVEVRLGTKGLKAAWLRIELRKLETLPGGESWGELIGRGPIDVWSARKDEAYKSEGEKGWELLQTADFPFQVAIPEGLPPSAKLEKNAGIGYELVTSLCVRSKKGLLKKETTSSIIQNTHPLWLDKHELHSTWPVYSTPEDHEAIQDDMRVKVMRARTCYGPGDNVDVRVIVTSDRVSPIKVKSISFSVRETITFKGGAKKAFGSNKAASQKTESLSSKSKSFGKKVYKGDTHTFDLTCQIPRTHTLMSIQTAKHIEVSYTLRVQVETAKKPIIIDHLPITVSNFTKTASDALMGRIGWVPGLSAAADALNADLYAQDFATMPPSGSLSGQPSIARSISFGGSTYSGGRNSYPGYAGGDLRRRDTVMTQGTAVSGPGMAGRGVPGQVFSWGQYGSAQPFGSGEAPRPAFAGPPSIYEGRELAPEESRALFHSTNRPQSSVLLGTPVDPVLMSTSSYHGHSGTVTPIVEGSDEGHANPRLAQRSPYQQQMQLPPTQMQMQTENRRHSHFGGGASPSMEVSQPNGLRYSTGGAAFTDRSNVASLVDGRSPYEEQVPFRGPGTPDLGTTRYVRPEPVHQAVQPQAQPSWAQARAPSVDPNGAAMTSAEAEKQRLYERARQQAERNQRRADERRALHQGTAPPTPISSEANGGRPYSMYNLASASASASATPAPPPAAAAPSAAVAGLSAEAEKMRLFERARAEAERYQSSYNDGAAFPTMDSAASGVRSSSVPASRASAGVQASAHGAVVSGRTAPYPSYMTAEEEKRQLYERAKAEADAYQRGEGSSGTVTGPSASAHRQAASLSSGTEVPGAWPTPAPAVGGASNPTSTAAPAAAGASTSANGGAGAGPSTTATSAISEKEQLRRYYEARDAVNQHLSQASSSSTSQAVTDHMYAPEVASAVHHATPHQPADTVATPTRAVPPSSATATPTATPMATMGVQSYLTQAEQQSAEEKERMASHYARKAARAEARAEARANGAPPSQSQGGNAGSGVGAVAAPTSGQGVGEKAQLAAYYAARDAMSHTLAPSGSAHHIPAPTTTTYAPPHSSADQWRPKYSSLYDDSDTDLDAAAARAGAPPPPLPPKIPLGHRAGASQGWS</sequence>
<dbReference type="PANTHER" id="PTHR36419:SF1">
    <property type="entry name" value="RHO1 GEF LOCALIZING PROTEIN 1"/>
    <property type="match status" value="1"/>
</dbReference>
<feature type="compositionally biased region" description="Low complexity" evidence="1">
    <location>
        <begin position="950"/>
        <end position="969"/>
    </location>
</feature>
<evidence type="ECO:0000313" key="4">
    <source>
        <dbReference type="Proteomes" id="UP000239563"/>
    </source>
</evidence>
<feature type="region of interest" description="Disordered" evidence="1">
    <location>
        <begin position="807"/>
        <end position="892"/>
    </location>
</feature>
<protein>
    <recommendedName>
        <fullName evidence="2">Arrestin C-terminal-like domain-containing protein</fullName>
    </recommendedName>
</protein>
<feature type="region of interest" description="Disordered" evidence="1">
    <location>
        <begin position="1062"/>
        <end position="1134"/>
    </location>
</feature>
<feature type="compositionally biased region" description="Low complexity" evidence="1">
    <location>
        <begin position="857"/>
        <end position="891"/>
    </location>
</feature>
<dbReference type="SUPFAM" id="SSF81296">
    <property type="entry name" value="E set domains"/>
    <property type="match status" value="1"/>
</dbReference>
<reference evidence="3 4" key="1">
    <citation type="submission" date="2017-02" db="EMBL/GenBank/DDBJ databases">
        <authorList>
            <person name="Peterson S.W."/>
        </authorList>
    </citation>
    <scope>NUCLEOTIDE SEQUENCE [LARGE SCALE GENOMIC DNA]</scope>
    <source>
        <strain evidence="3 4">SRS1_H2-8</strain>
    </source>
</reference>
<dbReference type="GO" id="GO:0000917">
    <property type="term" value="P:division septum assembly"/>
    <property type="evidence" value="ECO:0007669"/>
    <property type="project" value="TreeGrafter"/>
</dbReference>
<feature type="region of interest" description="Disordered" evidence="1">
    <location>
        <begin position="981"/>
        <end position="1039"/>
    </location>
</feature>
<dbReference type="InterPro" id="IPR053060">
    <property type="entry name" value="Cytokinesis_Signaling_Reg"/>
</dbReference>
<feature type="region of interest" description="Disordered" evidence="1">
    <location>
        <begin position="937"/>
        <end position="969"/>
    </location>
</feature>
<evidence type="ECO:0000256" key="1">
    <source>
        <dbReference type="SAM" id="MobiDB-lite"/>
    </source>
</evidence>
<evidence type="ECO:0000259" key="2">
    <source>
        <dbReference type="SMART" id="SM01017"/>
    </source>
</evidence>
<organism evidence="3 4">
    <name type="scientific">Sporisorium reilianum f. sp. reilianum</name>
    <dbReference type="NCBI Taxonomy" id="72559"/>
    <lineage>
        <taxon>Eukaryota</taxon>
        <taxon>Fungi</taxon>
        <taxon>Dikarya</taxon>
        <taxon>Basidiomycota</taxon>
        <taxon>Ustilaginomycotina</taxon>
        <taxon>Ustilaginomycetes</taxon>
        <taxon>Ustilaginales</taxon>
        <taxon>Ustilaginaceae</taxon>
        <taxon>Sporisorium</taxon>
    </lineage>
</organism>
<dbReference type="GO" id="GO:0000935">
    <property type="term" value="C:division septum"/>
    <property type="evidence" value="ECO:0007669"/>
    <property type="project" value="TreeGrafter"/>
</dbReference>
<evidence type="ECO:0000313" key="3">
    <source>
        <dbReference type="EMBL" id="SJX65223.1"/>
    </source>
</evidence>
<feature type="compositionally biased region" description="Pro residues" evidence="1">
    <location>
        <begin position="1112"/>
        <end position="1121"/>
    </location>
</feature>
<dbReference type="PANTHER" id="PTHR36419">
    <property type="entry name" value="ARRESTIN FAMILY PROTEIN 1"/>
    <property type="match status" value="1"/>
</dbReference>
<dbReference type="InterPro" id="IPR014756">
    <property type="entry name" value="Ig_E-set"/>
</dbReference>
<dbReference type="AlphaFoldDB" id="A0A2N8UL51"/>
<feature type="compositionally biased region" description="Basic and acidic residues" evidence="1">
    <location>
        <begin position="641"/>
        <end position="667"/>
    </location>
</feature>
<dbReference type="SMART" id="SM01017">
    <property type="entry name" value="Arrestin_C"/>
    <property type="match status" value="1"/>
</dbReference>
<accession>A0A2N8UL51</accession>
<feature type="compositionally biased region" description="Low complexity" evidence="1">
    <location>
        <begin position="610"/>
        <end position="620"/>
    </location>
</feature>
<feature type="domain" description="Arrestin C-terminal-like" evidence="2">
    <location>
        <begin position="181"/>
        <end position="316"/>
    </location>
</feature>
<proteinExistence type="predicted"/>
<dbReference type="EMBL" id="LT795069">
    <property type="protein sequence ID" value="SJX65223.1"/>
    <property type="molecule type" value="Genomic_DNA"/>
</dbReference>
<dbReference type="InterPro" id="IPR011022">
    <property type="entry name" value="Arrestin_C-like"/>
</dbReference>
<feature type="region of interest" description="Disordered" evidence="1">
    <location>
        <begin position="610"/>
        <end position="685"/>
    </location>
</feature>
<gene>
    <name evidence="3" type="ORF">SRS1_15984</name>
</gene>